<feature type="transmembrane region" description="Helical" evidence="1">
    <location>
        <begin position="83"/>
        <end position="104"/>
    </location>
</feature>
<proteinExistence type="predicted"/>
<feature type="transmembrane region" description="Helical" evidence="1">
    <location>
        <begin position="204"/>
        <end position="226"/>
    </location>
</feature>
<feature type="transmembrane region" description="Helical" evidence="1">
    <location>
        <begin position="142"/>
        <end position="164"/>
    </location>
</feature>
<organism evidence="2 3">
    <name type="scientific">Fulvivirga kasyanovii</name>
    <dbReference type="NCBI Taxonomy" id="396812"/>
    <lineage>
        <taxon>Bacteria</taxon>
        <taxon>Pseudomonadati</taxon>
        <taxon>Bacteroidota</taxon>
        <taxon>Cytophagia</taxon>
        <taxon>Cytophagales</taxon>
        <taxon>Fulvivirgaceae</taxon>
        <taxon>Fulvivirga</taxon>
    </lineage>
</organism>
<keyword evidence="3" id="KW-1185">Reference proteome</keyword>
<dbReference type="RefSeq" id="WP_155173783.1">
    <property type="nucleotide sequence ID" value="NZ_BAAAFL010000068.1"/>
</dbReference>
<reference evidence="2 3" key="1">
    <citation type="submission" date="2019-02" db="EMBL/GenBank/DDBJ databases">
        <authorList>
            <person name="Goldberg S.R."/>
            <person name="Haltli B.A."/>
            <person name="Correa H."/>
            <person name="Russell K.G."/>
        </authorList>
    </citation>
    <scope>NUCLEOTIDE SEQUENCE [LARGE SCALE GENOMIC DNA]</scope>
    <source>
        <strain evidence="2 3">JCM 16186</strain>
    </source>
</reference>
<dbReference type="Pfam" id="PF05656">
    <property type="entry name" value="DUF805"/>
    <property type="match status" value="1"/>
</dbReference>
<dbReference type="PANTHER" id="PTHR34980">
    <property type="entry name" value="INNER MEMBRANE PROTEIN-RELATED-RELATED"/>
    <property type="match status" value="1"/>
</dbReference>
<evidence type="ECO:0000313" key="2">
    <source>
        <dbReference type="EMBL" id="MTI26774.1"/>
    </source>
</evidence>
<evidence type="ECO:0000313" key="3">
    <source>
        <dbReference type="Proteomes" id="UP000798808"/>
    </source>
</evidence>
<sequence>MNWYLAALQKYADFNGRARRKEYWFFTLFNVLFAIVAFVLDHVTGLVIADIGYGPIYLFYTLALFIPGLAVAVRRLHDVGKSGWMVLVSLIPLVGAVWLLILMVTEGQPEENEYGPAPKPTEHYENTDDVITTERDRTADNILLIVVGWFLASKIIWFFIPFLIEKTGGDIQTYYTFASLFSQIITAATITALGYVVKNKTKQTIVYIVGAVYFFLTIVFTVIQYLEMEGLVNF</sequence>
<accession>A0ABW9RRF8</accession>
<dbReference type="EMBL" id="SMLW01000597">
    <property type="protein sequence ID" value="MTI26774.1"/>
    <property type="molecule type" value="Genomic_DNA"/>
</dbReference>
<name>A0ABW9RRF8_9BACT</name>
<evidence type="ECO:0000256" key="1">
    <source>
        <dbReference type="SAM" id="Phobius"/>
    </source>
</evidence>
<dbReference type="Proteomes" id="UP000798808">
    <property type="component" value="Unassembled WGS sequence"/>
</dbReference>
<keyword evidence="1" id="KW-0472">Membrane</keyword>
<feature type="transmembrane region" description="Helical" evidence="1">
    <location>
        <begin position="23"/>
        <end position="49"/>
    </location>
</feature>
<gene>
    <name evidence="2" type="ORF">E1163_17600</name>
</gene>
<feature type="transmembrane region" description="Helical" evidence="1">
    <location>
        <begin position="176"/>
        <end position="197"/>
    </location>
</feature>
<feature type="transmembrane region" description="Helical" evidence="1">
    <location>
        <begin position="56"/>
        <end position="77"/>
    </location>
</feature>
<keyword evidence="1" id="KW-1133">Transmembrane helix</keyword>
<comment type="caution">
    <text evidence="2">The sequence shown here is derived from an EMBL/GenBank/DDBJ whole genome shotgun (WGS) entry which is preliminary data.</text>
</comment>
<dbReference type="PANTHER" id="PTHR34980:SF2">
    <property type="entry name" value="INNER MEMBRANE PROTEIN YHAH-RELATED"/>
    <property type="match status" value="1"/>
</dbReference>
<dbReference type="InterPro" id="IPR008523">
    <property type="entry name" value="DUF805"/>
</dbReference>
<protein>
    <submittedName>
        <fullName evidence="2">DUF805 domain-containing protein</fullName>
    </submittedName>
</protein>
<keyword evidence="1" id="KW-0812">Transmembrane</keyword>